<dbReference type="Proteomes" id="UP001595710">
    <property type="component" value="Unassembled WGS sequence"/>
</dbReference>
<feature type="region of interest" description="Disordered" evidence="1">
    <location>
        <begin position="244"/>
        <end position="271"/>
    </location>
</feature>
<evidence type="ECO:0000313" key="3">
    <source>
        <dbReference type="EMBL" id="MFC3701412.1"/>
    </source>
</evidence>
<dbReference type="EMBL" id="JBHRYN010000008">
    <property type="protein sequence ID" value="MFC3701412.1"/>
    <property type="molecule type" value="Genomic_DNA"/>
</dbReference>
<evidence type="ECO:0000259" key="2">
    <source>
        <dbReference type="PROSITE" id="PS51782"/>
    </source>
</evidence>
<comment type="caution">
    <text evidence="3">The sequence shown here is derived from an EMBL/GenBank/DDBJ whole genome shotgun (WGS) entry which is preliminary data.</text>
</comment>
<evidence type="ECO:0000313" key="4">
    <source>
        <dbReference type="Proteomes" id="UP001595710"/>
    </source>
</evidence>
<accession>A0ABV7WQH4</accession>
<dbReference type="CDD" id="cd12797">
    <property type="entry name" value="M23_peptidase"/>
    <property type="match status" value="1"/>
</dbReference>
<dbReference type="Pfam" id="PF01476">
    <property type="entry name" value="LysM"/>
    <property type="match status" value="1"/>
</dbReference>
<gene>
    <name evidence="3" type="ORF">ACFOND_07125</name>
</gene>
<sequence length="271" mass="28858">MVLASKKLLVGILVVIIAGCVNHSRFTSIDHDKSVLSATGEPEIESTVYSNANPQFYLVKPGDTLYSIAFRFGLDYKKLANANNIDRNYAIYEGQALALKEASAPQITAKPAAKPVTKPASSSPSKSVTKVNSSSAKITKAVNELGSESPGQWKWPHNGNIVRTYKSGSSTQKGIDIRGSIGDSITAAASGVVVYAGNGLPGYGNLIIVEHSGSLLSAYAFAQQILVKESDKVSVGQQIAKMGKQGDQPGLHFEIRRNGKPVNPQSFLPKR</sequence>
<dbReference type="InterPro" id="IPR050570">
    <property type="entry name" value="Cell_wall_metabolism_enzyme"/>
</dbReference>
<dbReference type="InterPro" id="IPR016047">
    <property type="entry name" value="M23ase_b-sheet_dom"/>
</dbReference>
<dbReference type="Pfam" id="PF01551">
    <property type="entry name" value="Peptidase_M23"/>
    <property type="match status" value="1"/>
</dbReference>
<protein>
    <submittedName>
        <fullName evidence="3">Peptidoglycan DD-metalloendopeptidase family protein</fullName>
    </submittedName>
</protein>
<dbReference type="CDD" id="cd00118">
    <property type="entry name" value="LysM"/>
    <property type="match status" value="1"/>
</dbReference>
<dbReference type="RefSeq" id="WP_216000123.1">
    <property type="nucleotide sequence ID" value="NZ_JBHRYN010000008.1"/>
</dbReference>
<dbReference type="PANTHER" id="PTHR21666">
    <property type="entry name" value="PEPTIDASE-RELATED"/>
    <property type="match status" value="1"/>
</dbReference>
<dbReference type="SMART" id="SM00257">
    <property type="entry name" value="LysM"/>
    <property type="match status" value="1"/>
</dbReference>
<dbReference type="InterPro" id="IPR018392">
    <property type="entry name" value="LysM"/>
</dbReference>
<evidence type="ECO:0000256" key="1">
    <source>
        <dbReference type="SAM" id="MobiDB-lite"/>
    </source>
</evidence>
<reference evidence="4" key="1">
    <citation type="journal article" date="2019" name="Int. J. Syst. Evol. Microbiol.">
        <title>The Global Catalogue of Microorganisms (GCM) 10K type strain sequencing project: providing services to taxonomists for standard genome sequencing and annotation.</title>
        <authorList>
            <consortium name="The Broad Institute Genomics Platform"/>
            <consortium name="The Broad Institute Genome Sequencing Center for Infectious Disease"/>
            <person name="Wu L."/>
            <person name="Ma J."/>
        </authorList>
    </citation>
    <scope>NUCLEOTIDE SEQUENCE [LARGE SCALE GENOMIC DNA]</scope>
    <source>
        <strain evidence="4">CECT 8288</strain>
    </source>
</reference>
<proteinExistence type="predicted"/>
<dbReference type="PROSITE" id="PS51782">
    <property type="entry name" value="LYSM"/>
    <property type="match status" value="1"/>
</dbReference>
<organism evidence="3 4">
    <name type="scientific">Reinekea marina</name>
    <dbReference type="NCBI Taxonomy" id="1310421"/>
    <lineage>
        <taxon>Bacteria</taxon>
        <taxon>Pseudomonadati</taxon>
        <taxon>Pseudomonadota</taxon>
        <taxon>Gammaproteobacteria</taxon>
        <taxon>Oceanospirillales</taxon>
        <taxon>Saccharospirillaceae</taxon>
        <taxon>Reinekea</taxon>
    </lineage>
</organism>
<feature type="region of interest" description="Disordered" evidence="1">
    <location>
        <begin position="110"/>
        <end position="134"/>
    </location>
</feature>
<name>A0ABV7WQH4_9GAMM</name>
<feature type="domain" description="LysM" evidence="2">
    <location>
        <begin position="55"/>
        <end position="99"/>
    </location>
</feature>
<dbReference type="PANTHER" id="PTHR21666:SF263">
    <property type="entry name" value="MUREIN HYDROLASE ACTIVATOR NLPD"/>
    <property type="match status" value="1"/>
</dbReference>
<keyword evidence="4" id="KW-1185">Reference proteome</keyword>
<dbReference type="PROSITE" id="PS51257">
    <property type="entry name" value="PROKAR_LIPOPROTEIN"/>
    <property type="match status" value="1"/>
</dbReference>